<dbReference type="Proteomes" id="UP000198546">
    <property type="component" value="Chromosome i"/>
</dbReference>
<dbReference type="InterPro" id="IPR004518">
    <property type="entry name" value="MazG-like_dom"/>
</dbReference>
<dbReference type="EMBL" id="LT629688">
    <property type="protein sequence ID" value="SDD93617.1"/>
    <property type="molecule type" value="Genomic_DNA"/>
</dbReference>
<dbReference type="InterPro" id="IPR048015">
    <property type="entry name" value="NTP-PPase_MazG-like_N"/>
</dbReference>
<dbReference type="SUPFAM" id="SSF101386">
    <property type="entry name" value="all-alpha NTP pyrophosphatases"/>
    <property type="match status" value="1"/>
</dbReference>
<name>A0A1G6YVF5_9ACTN</name>
<dbReference type="AlphaFoldDB" id="A0A1G6YVF5"/>
<dbReference type="GO" id="GO:0046061">
    <property type="term" value="P:dATP catabolic process"/>
    <property type="evidence" value="ECO:0007669"/>
    <property type="project" value="TreeGrafter"/>
</dbReference>
<proteinExistence type="predicted"/>
<keyword evidence="3" id="KW-1185">Reference proteome</keyword>
<dbReference type="GO" id="GO:0046076">
    <property type="term" value="P:dTTP catabolic process"/>
    <property type="evidence" value="ECO:0007669"/>
    <property type="project" value="TreeGrafter"/>
</dbReference>
<dbReference type="GO" id="GO:0047429">
    <property type="term" value="F:nucleoside triphosphate diphosphatase activity"/>
    <property type="evidence" value="ECO:0007669"/>
    <property type="project" value="TreeGrafter"/>
</dbReference>
<evidence type="ECO:0000313" key="3">
    <source>
        <dbReference type="Proteomes" id="UP000198546"/>
    </source>
</evidence>
<dbReference type="GO" id="GO:0046081">
    <property type="term" value="P:dUTP catabolic process"/>
    <property type="evidence" value="ECO:0007669"/>
    <property type="project" value="TreeGrafter"/>
</dbReference>
<organism evidence="2 3">
    <name type="scientific">Auraticoccus monumenti</name>
    <dbReference type="NCBI Taxonomy" id="675864"/>
    <lineage>
        <taxon>Bacteria</taxon>
        <taxon>Bacillati</taxon>
        <taxon>Actinomycetota</taxon>
        <taxon>Actinomycetes</taxon>
        <taxon>Propionibacteriales</taxon>
        <taxon>Propionibacteriaceae</taxon>
        <taxon>Auraticoccus</taxon>
    </lineage>
</organism>
<gene>
    <name evidence="2" type="ORF">SAMN04489747_2093</name>
</gene>
<evidence type="ECO:0000259" key="1">
    <source>
        <dbReference type="Pfam" id="PF03819"/>
    </source>
</evidence>
<dbReference type="Pfam" id="PF03819">
    <property type="entry name" value="MazG"/>
    <property type="match status" value="1"/>
</dbReference>
<feature type="domain" description="NTP pyrophosphohydrolase MazG-like" evidence="1">
    <location>
        <begin position="34"/>
        <end position="107"/>
    </location>
</feature>
<accession>A0A1G6YVF5</accession>
<dbReference type="GO" id="GO:0046052">
    <property type="term" value="P:UTP catabolic process"/>
    <property type="evidence" value="ECO:0007669"/>
    <property type="project" value="TreeGrafter"/>
</dbReference>
<keyword evidence="2" id="KW-0378">Hydrolase</keyword>
<dbReference type="CDD" id="cd11528">
    <property type="entry name" value="NTP-PPase_MazG_Nterm"/>
    <property type="match status" value="1"/>
</dbReference>
<dbReference type="InterPro" id="IPR011551">
    <property type="entry name" value="NTP_PyrPHydrolase_MazG"/>
</dbReference>
<dbReference type="PANTHER" id="PTHR30522:SF0">
    <property type="entry name" value="NUCLEOSIDE TRIPHOSPHATE PYROPHOSPHOHYDROLASE"/>
    <property type="match status" value="1"/>
</dbReference>
<protein>
    <submittedName>
        <fullName evidence="2">XTP/dITP diphosphohydrolase</fullName>
    </submittedName>
</protein>
<dbReference type="PANTHER" id="PTHR30522">
    <property type="entry name" value="NUCLEOSIDE TRIPHOSPHATE PYROPHOSPHOHYDROLASE"/>
    <property type="match status" value="1"/>
</dbReference>
<dbReference type="GO" id="GO:0006203">
    <property type="term" value="P:dGTP catabolic process"/>
    <property type="evidence" value="ECO:0007669"/>
    <property type="project" value="TreeGrafter"/>
</dbReference>
<evidence type="ECO:0000313" key="2">
    <source>
        <dbReference type="EMBL" id="SDD93617.1"/>
    </source>
</evidence>
<dbReference type="STRING" id="675864.SAMN04489747_2093"/>
<reference evidence="2 3" key="1">
    <citation type="submission" date="2016-10" db="EMBL/GenBank/DDBJ databases">
        <authorList>
            <person name="de Groot N.N."/>
        </authorList>
    </citation>
    <scope>NUCLEOTIDE SEQUENCE [LARGE SCALE GENOMIC DNA]</scope>
    <source>
        <strain evidence="2 3">MON 2.2</strain>
    </source>
</reference>
<dbReference type="GO" id="GO:0046047">
    <property type="term" value="P:TTP catabolic process"/>
    <property type="evidence" value="ECO:0007669"/>
    <property type="project" value="TreeGrafter"/>
</dbReference>
<dbReference type="GO" id="GO:0006950">
    <property type="term" value="P:response to stress"/>
    <property type="evidence" value="ECO:0007669"/>
    <property type="project" value="UniProtKB-ARBA"/>
</dbReference>
<dbReference type="Gene3D" id="1.10.287.1080">
    <property type="entry name" value="MazG-like"/>
    <property type="match status" value="1"/>
</dbReference>
<sequence length="210" mass="23006">MSAPTAGPGPLAEVTRFVEVMTRLRRECPWDAEQTHESLVRYLVEETCEVVEAIEDGSDTDLREELGDLLLQVVFHATIAAERGTFTLDDVAREVADKLVARHPYVFAGSDLPPDLEGSWEQRKRTEKGRTSALDGIPARLSALTRGHKVVSRTRSHGVDVALPADPVTEDELGDGLLALVARAQASGLDAEQVLRGRLRALETEVRTTE</sequence>
<dbReference type="FunFam" id="1.10.287.1080:FF:000001">
    <property type="entry name" value="Nucleoside triphosphate pyrophosphohydrolase"/>
    <property type="match status" value="1"/>
</dbReference>